<reference evidence="2 3" key="1">
    <citation type="submission" date="2015-03" db="EMBL/GenBank/DDBJ databases">
        <title>Genome sequence of Pseudoalteromonas aurantia.</title>
        <authorList>
            <person name="Xie B.-B."/>
            <person name="Rong J.-C."/>
            <person name="Qin Q.-L."/>
            <person name="Zhang Y.-Z."/>
        </authorList>
    </citation>
    <scope>NUCLEOTIDE SEQUENCE [LARGE SCALE GENOMIC DNA]</scope>
    <source>
        <strain evidence="2 3">208</strain>
    </source>
</reference>
<dbReference type="EMBL" id="AQGV01000011">
    <property type="protein sequence ID" value="MBE0366923.1"/>
    <property type="molecule type" value="Genomic_DNA"/>
</dbReference>
<evidence type="ECO:0000259" key="1">
    <source>
        <dbReference type="Pfam" id="PF00147"/>
    </source>
</evidence>
<keyword evidence="3" id="KW-1185">Reference proteome</keyword>
<dbReference type="InterPro" id="IPR014716">
    <property type="entry name" value="Fibrinogen_a/b/g_C_1"/>
</dbReference>
<dbReference type="RefSeq" id="WP_192506408.1">
    <property type="nucleotide sequence ID" value="NZ_AQGV01000011.1"/>
</dbReference>
<protein>
    <recommendedName>
        <fullName evidence="1">Fibrinogen C-terminal domain-containing protein</fullName>
    </recommendedName>
</protein>
<comment type="caution">
    <text evidence="2">The sequence shown here is derived from an EMBL/GenBank/DDBJ whole genome shotgun (WGS) entry which is preliminary data.</text>
</comment>
<evidence type="ECO:0000313" key="3">
    <source>
        <dbReference type="Proteomes" id="UP000615755"/>
    </source>
</evidence>
<accession>A0ABR9E7F6</accession>
<organism evidence="2 3">
    <name type="scientific">Pseudoalteromonas aurantia 208</name>
    <dbReference type="NCBI Taxonomy" id="1314867"/>
    <lineage>
        <taxon>Bacteria</taxon>
        <taxon>Pseudomonadati</taxon>
        <taxon>Pseudomonadota</taxon>
        <taxon>Gammaproteobacteria</taxon>
        <taxon>Alteromonadales</taxon>
        <taxon>Pseudoalteromonadaceae</taxon>
        <taxon>Pseudoalteromonas</taxon>
    </lineage>
</organism>
<proteinExistence type="predicted"/>
<dbReference type="Gene3D" id="3.90.215.10">
    <property type="entry name" value="Gamma Fibrinogen, chain A, domain 1"/>
    <property type="match status" value="1"/>
</dbReference>
<dbReference type="InterPro" id="IPR002181">
    <property type="entry name" value="Fibrinogen_a/b/g_C_dom"/>
</dbReference>
<dbReference type="NCBIfam" id="NF040941">
    <property type="entry name" value="GGGWT_bact"/>
    <property type="match status" value="1"/>
</dbReference>
<dbReference type="InterPro" id="IPR036056">
    <property type="entry name" value="Fibrinogen-like_C"/>
</dbReference>
<evidence type="ECO:0000313" key="2">
    <source>
        <dbReference type="EMBL" id="MBE0366923.1"/>
    </source>
</evidence>
<dbReference type="Proteomes" id="UP000615755">
    <property type="component" value="Unassembled WGS sequence"/>
</dbReference>
<name>A0ABR9E7F6_9GAMM</name>
<dbReference type="Pfam" id="PF00147">
    <property type="entry name" value="Fibrinogen_C"/>
    <property type="match status" value="1"/>
</dbReference>
<gene>
    <name evidence="2" type="ORF">PAUR_a0187</name>
</gene>
<dbReference type="SUPFAM" id="SSF56496">
    <property type="entry name" value="Fibrinogen C-terminal domain-like"/>
    <property type="match status" value="1"/>
</dbReference>
<sequence>MNKYYLILAMTSTFSYATPQYIDLKEDTSLNGQLDPSYTLSSSELLRMQGDFILKSDSEVSKGQYQHNDNVIEFTSTNGNTKKHYLGKRVIDGLYKGTWYSNALESGDFELALQSNTGLHGQSCDDVKIKDPSSQSGIHAIELTVDGNPTTANVYCNMDIDQGGWTLVNTREKNGRESHARTQELTDPNVQKNHYIDAATWQALKTNATQIMVTDGNNDNYVVFDFTQLDTANCQVLVDDLVNTPVFHAEPGCTYKGSDYTYLSNPSNGIYFTTVSIYNLDFKPSNRNGNYGTLSSGKMYYSPLNIQIYIR</sequence>
<feature type="domain" description="Fibrinogen C-terminal" evidence="1">
    <location>
        <begin position="122"/>
        <end position="181"/>
    </location>
</feature>